<dbReference type="Pfam" id="PF01863">
    <property type="entry name" value="YgjP-like"/>
    <property type="match status" value="1"/>
</dbReference>
<name>A0ABW6IGG5_9CYAN</name>
<keyword evidence="3" id="KW-1185">Reference proteome</keyword>
<protein>
    <submittedName>
        <fullName evidence="2">M48 family metallopeptidase</fullName>
    </submittedName>
</protein>
<dbReference type="CDD" id="cd07344">
    <property type="entry name" value="M48_yhfN_like"/>
    <property type="match status" value="1"/>
</dbReference>
<dbReference type="Gene3D" id="3.30.2010.10">
    <property type="entry name" value="Metalloproteases ('zincins'), catalytic domain"/>
    <property type="match status" value="1"/>
</dbReference>
<dbReference type="RefSeq" id="WP_377965844.1">
    <property type="nucleotide sequence ID" value="NZ_JBHZOL010000085.1"/>
</dbReference>
<dbReference type="Proteomes" id="UP001600165">
    <property type="component" value="Unassembled WGS sequence"/>
</dbReference>
<evidence type="ECO:0000313" key="2">
    <source>
        <dbReference type="EMBL" id="MFE4107281.1"/>
    </source>
</evidence>
<dbReference type="PANTHER" id="PTHR30399:SF1">
    <property type="entry name" value="UTP PYROPHOSPHATASE"/>
    <property type="match status" value="1"/>
</dbReference>
<feature type="domain" description="YgjP-like metallopeptidase" evidence="1">
    <location>
        <begin position="29"/>
        <end position="240"/>
    </location>
</feature>
<dbReference type="InterPro" id="IPR053136">
    <property type="entry name" value="UTP_pyrophosphatase-like"/>
</dbReference>
<dbReference type="EMBL" id="JBHZOL010000085">
    <property type="protein sequence ID" value="MFE4107281.1"/>
    <property type="molecule type" value="Genomic_DNA"/>
</dbReference>
<comment type="caution">
    <text evidence="2">The sequence shown here is derived from an EMBL/GenBank/DDBJ whole genome shotgun (WGS) entry which is preliminary data.</text>
</comment>
<dbReference type="InterPro" id="IPR002725">
    <property type="entry name" value="YgjP-like_metallopeptidase"/>
</dbReference>
<gene>
    <name evidence="2" type="ORF">ACFVKH_13385</name>
</gene>
<proteinExistence type="predicted"/>
<sequence length="253" mass="29205">MASCQPPTFADRGTIGTHPYRLRQSARAKHISIKISPYGEIEVVTPRQFDPQKLPAILRQKQAWIEQTLARLAHQRQAIAPDLTSAQPGQIDLRALDESWELVYLLNSRDRLQVTPLNSRQLAVVGPSDNLKLCQAGLQKWLKRKASLVLPNWLSQISQRAQLPYQRVSVRGQKSRWGSCSSQQNISLNYKLLFLPPPLVTYVLVHELCHTLQMNHSAAFWRLVEQHLPDYAIHRQQLKQAWQYIPQWLEQQM</sequence>
<organism evidence="2 3">
    <name type="scientific">Almyronema epifaneia S1</name>
    <dbReference type="NCBI Taxonomy" id="2991925"/>
    <lineage>
        <taxon>Bacteria</taxon>
        <taxon>Bacillati</taxon>
        <taxon>Cyanobacteriota</taxon>
        <taxon>Cyanophyceae</taxon>
        <taxon>Nodosilineales</taxon>
        <taxon>Nodosilineaceae</taxon>
        <taxon>Almyronema</taxon>
        <taxon>Almyronema epifaneia</taxon>
    </lineage>
</organism>
<accession>A0ABW6IGG5</accession>
<evidence type="ECO:0000313" key="3">
    <source>
        <dbReference type="Proteomes" id="UP001600165"/>
    </source>
</evidence>
<dbReference type="PANTHER" id="PTHR30399">
    <property type="entry name" value="UNCHARACTERIZED PROTEIN YGJP"/>
    <property type="match status" value="1"/>
</dbReference>
<evidence type="ECO:0000259" key="1">
    <source>
        <dbReference type="Pfam" id="PF01863"/>
    </source>
</evidence>
<reference evidence="2 3" key="1">
    <citation type="submission" date="2024-10" db="EMBL/GenBank/DDBJ databases">
        <authorList>
            <person name="Ratan Roy A."/>
            <person name="Morales Sandoval P.H."/>
            <person name="De Los Santos Villalobos S."/>
            <person name="Chakraborty S."/>
            <person name="Mukherjee J."/>
        </authorList>
    </citation>
    <scope>NUCLEOTIDE SEQUENCE [LARGE SCALE GENOMIC DNA]</scope>
    <source>
        <strain evidence="2 3">S1</strain>
    </source>
</reference>